<feature type="coiled-coil region" evidence="1">
    <location>
        <begin position="370"/>
        <end position="404"/>
    </location>
</feature>
<organism evidence="3 4">
    <name type="scientific">Saprolegnia parasitica (strain CBS 223.65)</name>
    <dbReference type="NCBI Taxonomy" id="695850"/>
    <lineage>
        <taxon>Eukaryota</taxon>
        <taxon>Sar</taxon>
        <taxon>Stramenopiles</taxon>
        <taxon>Oomycota</taxon>
        <taxon>Saprolegniomycetes</taxon>
        <taxon>Saprolegniales</taxon>
        <taxon>Saprolegniaceae</taxon>
        <taxon>Saprolegnia</taxon>
    </lineage>
</organism>
<feature type="region of interest" description="Disordered" evidence="2">
    <location>
        <begin position="88"/>
        <end position="107"/>
    </location>
</feature>
<dbReference type="PANTHER" id="PTHR43941:SF1">
    <property type="entry name" value="STRUCTURAL MAINTENANCE OF CHROMOSOMES PROTEIN 2"/>
    <property type="match status" value="1"/>
</dbReference>
<evidence type="ECO:0000313" key="3">
    <source>
        <dbReference type="EMBL" id="KDO33826.1"/>
    </source>
</evidence>
<dbReference type="OMA" id="LPTTHQW"/>
<reference evidence="3 4" key="1">
    <citation type="journal article" date="2013" name="PLoS Genet.">
        <title>Distinctive expansion of potential virulence genes in the genome of the oomycete fish pathogen Saprolegnia parasitica.</title>
        <authorList>
            <person name="Jiang R.H."/>
            <person name="de Bruijn I."/>
            <person name="Haas B.J."/>
            <person name="Belmonte R."/>
            <person name="Lobach L."/>
            <person name="Christie J."/>
            <person name="van den Ackerveken G."/>
            <person name="Bottin A."/>
            <person name="Bulone V."/>
            <person name="Diaz-Moreno S.M."/>
            <person name="Dumas B."/>
            <person name="Fan L."/>
            <person name="Gaulin E."/>
            <person name="Govers F."/>
            <person name="Grenville-Briggs L.J."/>
            <person name="Horner N.R."/>
            <person name="Levin J.Z."/>
            <person name="Mammella M."/>
            <person name="Meijer H.J."/>
            <person name="Morris P."/>
            <person name="Nusbaum C."/>
            <person name="Oome S."/>
            <person name="Phillips A.J."/>
            <person name="van Rooyen D."/>
            <person name="Rzeszutek E."/>
            <person name="Saraiva M."/>
            <person name="Secombes C.J."/>
            <person name="Seidl M.F."/>
            <person name="Snel B."/>
            <person name="Stassen J.H."/>
            <person name="Sykes S."/>
            <person name="Tripathy S."/>
            <person name="van den Berg H."/>
            <person name="Vega-Arreguin J.C."/>
            <person name="Wawra S."/>
            <person name="Young S.K."/>
            <person name="Zeng Q."/>
            <person name="Dieguez-Uribeondo J."/>
            <person name="Russ C."/>
            <person name="Tyler B.M."/>
            <person name="van West P."/>
        </authorList>
    </citation>
    <scope>NUCLEOTIDE SEQUENCE [LARGE SCALE GENOMIC DNA]</scope>
    <source>
        <strain evidence="3 4">CBS 223.65</strain>
    </source>
</reference>
<dbReference type="Gene3D" id="1.10.287.1490">
    <property type="match status" value="3"/>
</dbReference>
<feature type="region of interest" description="Disordered" evidence="2">
    <location>
        <begin position="1"/>
        <end position="41"/>
    </location>
</feature>
<feature type="coiled-coil region" evidence="1">
    <location>
        <begin position="440"/>
        <end position="467"/>
    </location>
</feature>
<dbReference type="VEuPathDB" id="FungiDB:SPRG_01705"/>
<dbReference type="AlphaFoldDB" id="A0A067D545"/>
<name>A0A067D545_SAPPC</name>
<feature type="coiled-coil region" evidence="1">
    <location>
        <begin position="225"/>
        <end position="332"/>
    </location>
</feature>
<dbReference type="PANTHER" id="PTHR43941">
    <property type="entry name" value="STRUCTURAL MAINTENANCE OF CHROMOSOMES PROTEIN 2"/>
    <property type="match status" value="1"/>
</dbReference>
<gene>
    <name evidence="3" type="ORF">SPRG_01705</name>
</gene>
<proteinExistence type="predicted"/>
<keyword evidence="1" id="KW-0175">Coiled coil</keyword>
<dbReference type="KEGG" id="spar:SPRG_01705"/>
<dbReference type="Proteomes" id="UP000030745">
    <property type="component" value="Unassembled WGS sequence"/>
</dbReference>
<keyword evidence="4" id="KW-1185">Reference proteome</keyword>
<accession>A0A067D545</accession>
<feature type="coiled-coil region" evidence="1">
    <location>
        <begin position="691"/>
        <end position="883"/>
    </location>
</feature>
<feature type="compositionally biased region" description="Basic and acidic residues" evidence="2">
    <location>
        <begin position="1"/>
        <end position="13"/>
    </location>
</feature>
<evidence type="ECO:0000313" key="4">
    <source>
        <dbReference type="Proteomes" id="UP000030745"/>
    </source>
</evidence>
<feature type="coiled-coil region" evidence="1">
    <location>
        <begin position="573"/>
        <end position="663"/>
    </location>
</feature>
<dbReference type="EMBL" id="KK583192">
    <property type="protein sequence ID" value="KDO33826.1"/>
    <property type="molecule type" value="Genomic_DNA"/>
</dbReference>
<feature type="coiled-coil region" evidence="1">
    <location>
        <begin position="112"/>
        <end position="139"/>
    </location>
</feature>
<dbReference type="OrthoDB" id="10255512at2759"/>
<evidence type="ECO:0000256" key="1">
    <source>
        <dbReference type="SAM" id="Coils"/>
    </source>
</evidence>
<evidence type="ECO:0000256" key="2">
    <source>
        <dbReference type="SAM" id="MobiDB-lite"/>
    </source>
</evidence>
<dbReference type="SUPFAM" id="SSF57997">
    <property type="entry name" value="Tropomyosin"/>
    <property type="match status" value="1"/>
</dbReference>
<dbReference type="GeneID" id="24124286"/>
<sequence>MDRRETTVQAKEEGADDPAQRLNKRRRLGEPDAANGTNDHAQTIAALEAQLAEAKTAADSTEARIVVLTNKCEFLSSKNAELRARLGNASEGTETAEPSATGARGDSGASRVAALETKVTALEAQLQAAITTSNDYEKRHASVSETYRRLLSSVAQQQIALAASASELQEARAAAKACDEEAQTLARANCDLQSTIARLEAANPTGLDKTADDLRESIRMLTTSETNLTASVQQLEADLATAKAQLTTVTASSMLWQKRAETQSKRVQELSGDKQCLASAMEQLKAELATAKGELLGTLASAASFAQWQQKAERAMAQVDDLMAEKTRLAQTVKQLVAAGKSSKQGDSTTTDKSRLAVDLADTKAQLNFAMAAAKNASQYQQQAKDAAQRVEDLTAEKGRLAAAVKQLVTSSNDVKKQLSASEAASAKWRQQAITSSAKVDELSAERDQLAAANDNLTADKHRLTIENEQFMADKEHTTARGDGCKRRMAAKAEAKSNTVDVLSADKVRLASVIKWLEADLAAAKSAPIYANGQEASEHTLTSTIAQLEGDLDAAHSGDALLRRQLVASEKRAEELLADKNRVVETMKQLQADLASTTTQLEQASAAVEASKKQVRDLGASKGRLTTTIQQLSADLAKARAEMHEKADAHDKLQAQVDALMDETRRQAAVIGQLEADVATARRAPAPPQDVTALQKQIDRFKANKARLLETITQLQADLTQCKGQLETAQSAAGASLNEAHALTVEADRLRTELAALRDQTQSVAEVDAAAAAASKKELAALTAEIKQLRADLAASKLREYAAAKANILHIDESDEKLQAATRSLRTKIEELSAELASAHEQLSKPASSQHLDATCADLKAQRDQAQDAVASLTAQLATTERATTETVRDFFRRVDSMFKFAGHGAIESLLDAIYHADTTGAFEASDGIYIFAQRLPQSSGESAAAAYDAVLLEVAATAPWLAPLPSRTPYLVPPPAHANDVVSDRVRRHIALVQRFWTEKSRDLWMSSFVQSLPVALTLALEDAVAEIVVDLVDLVTHNMVDRRIGHFLHYPHPSWPLVPRGIDALPIADAPAFLRAEAAKLWPSCPGGRVMTPFAMTQNYLARHPSSDPILSVGSASAVRADVAAFCATPTNVPLVAMPMAVMAPCATLPSPGMELSASARLLPTTHQWSSALERPMRLYET</sequence>
<dbReference type="RefSeq" id="XP_012195462.1">
    <property type="nucleotide sequence ID" value="XM_012340072.1"/>
</dbReference>
<protein>
    <submittedName>
        <fullName evidence="3">Uncharacterized protein</fullName>
    </submittedName>
</protein>
<dbReference type="STRING" id="695850.A0A067D545"/>